<dbReference type="AlphaFoldDB" id="A0A7J3ZLP4"/>
<name>A0A7J3ZLP4_9CREN</name>
<dbReference type="SUPFAM" id="SSF159659">
    <property type="entry name" value="Cgl1923-like"/>
    <property type="match status" value="1"/>
</dbReference>
<dbReference type="Gene3D" id="3.40.50.10900">
    <property type="entry name" value="PAC-like subunit"/>
    <property type="match status" value="1"/>
</dbReference>
<dbReference type="PANTHER" id="PTHR35610">
    <property type="entry name" value="3-ISOPROPYLMALATE DEHYDRATASE-RELATED"/>
    <property type="match status" value="1"/>
</dbReference>
<evidence type="ECO:0000313" key="1">
    <source>
        <dbReference type="EMBL" id="HHQ80944.1"/>
    </source>
</evidence>
<dbReference type="Pfam" id="PF09754">
    <property type="entry name" value="PAC2"/>
    <property type="match status" value="1"/>
</dbReference>
<sequence>MPEIAREENYDGIVVLEYEEFELAEPSFLVVGLPDAGLVGGISVSHLIRELKAREVGGIDIARMMPPLVIVKDGTPRPPLRLFLAKDSILILVAETPLPPSAYYSLSYALLDYSARRRIDYIVSLTGLSSPNRIRTDKPKPYWAASGRKAIEVAEKLGIERFNEGILIGPYAIILKECFRFRLDNIVLLVESFPDLPDPEAASVAVRLFGKLSQVEIDVSKLLEEAELIRLRTKELMRQTSKIMSQIGKGMEMQPTLIYT</sequence>
<dbReference type="EMBL" id="DRZC01000079">
    <property type="protein sequence ID" value="HHQ80944.1"/>
    <property type="molecule type" value="Genomic_DNA"/>
</dbReference>
<dbReference type="InterPro" id="IPR038389">
    <property type="entry name" value="PSMG2_sf"/>
</dbReference>
<keyword evidence="1" id="KW-0647">Proteasome</keyword>
<organism evidence="1">
    <name type="scientific">Fervidicoccus fontis</name>
    <dbReference type="NCBI Taxonomy" id="683846"/>
    <lineage>
        <taxon>Archaea</taxon>
        <taxon>Thermoproteota</taxon>
        <taxon>Thermoprotei</taxon>
        <taxon>Fervidicoccales</taxon>
        <taxon>Fervidicoccaceae</taxon>
        <taxon>Fervidicoccus</taxon>
    </lineage>
</organism>
<dbReference type="GO" id="GO:0000502">
    <property type="term" value="C:proteasome complex"/>
    <property type="evidence" value="ECO:0007669"/>
    <property type="project" value="UniProtKB-KW"/>
</dbReference>
<reference evidence="1" key="1">
    <citation type="journal article" date="2020" name="mSystems">
        <title>Genome- and Community-Level Interaction Insights into Carbon Utilization and Element Cycling Functions of Hydrothermarchaeota in Hydrothermal Sediment.</title>
        <authorList>
            <person name="Zhou Z."/>
            <person name="Liu Y."/>
            <person name="Xu W."/>
            <person name="Pan J."/>
            <person name="Luo Z.H."/>
            <person name="Li M."/>
        </authorList>
    </citation>
    <scope>NUCLEOTIDE SEQUENCE [LARGE SCALE GENOMIC DNA]</scope>
    <source>
        <strain evidence="1">SpSt-1116</strain>
    </source>
</reference>
<proteinExistence type="predicted"/>
<gene>
    <name evidence="1" type="ORF">ENM78_05805</name>
</gene>
<dbReference type="InterPro" id="IPR019151">
    <property type="entry name" value="Proteasome_assmbl_chaperone_2"/>
</dbReference>
<dbReference type="PANTHER" id="PTHR35610:SF3">
    <property type="entry name" value="PROTEASOME ASSEMBLY CHAPERONE FAMILY PROTEIN"/>
    <property type="match status" value="1"/>
</dbReference>
<accession>A0A7J3ZLP4</accession>
<comment type="caution">
    <text evidence="1">The sequence shown here is derived from an EMBL/GenBank/DDBJ whole genome shotgun (WGS) entry which is preliminary data.</text>
</comment>
<protein>
    <submittedName>
        <fullName evidence="1">Proteasome assembly chaperone family protein</fullName>
    </submittedName>
</protein>